<dbReference type="Pfam" id="PF22863">
    <property type="entry name" value="TraI_middle"/>
    <property type="match status" value="1"/>
</dbReference>
<evidence type="ECO:0000256" key="1">
    <source>
        <dbReference type="SAM" id="MobiDB-lite"/>
    </source>
</evidence>
<feature type="domain" description="MobA/VirD2-like nuclease" evidence="2">
    <location>
        <begin position="37"/>
        <end position="160"/>
    </location>
</feature>
<evidence type="ECO:0000313" key="5">
    <source>
        <dbReference type="EMBL" id="TEU25859.1"/>
    </source>
</evidence>
<dbReference type="InterPro" id="IPR040677">
    <property type="entry name" value="LPD7"/>
</dbReference>
<evidence type="ECO:0000259" key="2">
    <source>
        <dbReference type="Pfam" id="PF03432"/>
    </source>
</evidence>
<sequence length="649" mass="73617">MIAKRAKKSASRSLVKTYCYIVDVKNRSALQGVDAGTKVGDIRFTNLASQDLDMALIEMEALQAINTRSKSDKNYHLIISFPIHEKPDAHILENIEHDLCASIGFSEHQRVSATHNDTDHLHLHILINKIHPETYNNIEPFYDYKTLMAECEVIEAKYGLTKTNHTSKNQTQASSQEIFNDEQSLISFVNENLKEKMKEATSWQGMHALLADHDLIIAKRGAGLVVKNSEGIAIKASSIAREFSFKKLTDHLGEFEEFNHEHRDRPADTTASLGNDRASRAGTDPGNAGISVTGDGHGRAGRRDAFGAFRMDEQGHRSLTNGQASLDTVRSLSGGDMVRQQSGSEMLLSGDEIRDIQQKRAEQFARLRWTRNRMGRNAAGLSYQNHQQPLASKKGSPLYSSYLVDRKNRQIRQRQIRASLQSESAKFYQQLQHWHQARSQIIKKSKLRSADRKLEWKKLANERQAFVQQFKQKQAQQREAIPKLLDWPQFLKQQALKGDELAVESLRKRAKDKFKLFDNQILGLPEKTFIYHSLKPEVRKNGSIVYQLRDGGSIVDREADLQVEQITQPAAFLALTMAKDKFGARPLEINGSDDFKNALIEAAVEHRLNVTFANQDMEKIRTRKMGELAKQPPQQSNQQDEAIKRGKSR</sequence>
<comment type="caution">
    <text evidence="5">The sequence shown here is derived from an EMBL/GenBank/DDBJ whole genome shotgun (WGS) entry which is preliminary data.</text>
</comment>
<dbReference type="Proteomes" id="UP000297834">
    <property type="component" value="Unassembled WGS sequence"/>
</dbReference>
<feature type="domain" description="TraI-like middle" evidence="4">
    <location>
        <begin position="171"/>
        <end position="257"/>
    </location>
</feature>
<dbReference type="EMBL" id="SNTY01000033">
    <property type="protein sequence ID" value="TEU25859.1"/>
    <property type="molecule type" value="Genomic_DNA"/>
</dbReference>
<keyword evidence="6" id="KW-1185">Reference proteome</keyword>
<dbReference type="OrthoDB" id="279005at2"/>
<evidence type="ECO:0000259" key="4">
    <source>
        <dbReference type="Pfam" id="PF22863"/>
    </source>
</evidence>
<feature type="region of interest" description="Disordered" evidence="1">
    <location>
        <begin position="621"/>
        <end position="649"/>
    </location>
</feature>
<dbReference type="Pfam" id="PF03432">
    <property type="entry name" value="Relaxase"/>
    <property type="match status" value="1"/>
</dbReference>
<dbReference type="AlphaFoldDB" id="A0A4Y7XBB1"/>
<feature type="compositionally biased region" description="Basic and acidic residues" evidence="1">
    <location>
        <begin position="257"/>
        <end position="267"/>
    </location>
</feature>
<dbReference type="InterPro" id="IPR049751">
    <property type="entry name" value="TraI/MobA_relaxases"/>
</dbReference>
<feature type="domain" description="Large polyvalent protein-associated" evidence="3">
    <location>
        <begin position="534"/>
        <end position="623"/>
    </location>
</feature>
<protein>
    <submittedName>
        <fullName evidence="5">Uncharacterized protein</fullName>
    </submittedName>
</protein>
<gene>
    <name evidence="5" type="ORF">E2B99_08825</name>
</gene>
<reference evidence="5 6" key="1">
    <citation type="submission" date="2019-03" db="EMBL/GenBank/DDBJ databases">
        <title>Alkanindiges illinoisensis: a potential pathogenic isolated from ascites of a gastric cancer patient with abdominal metastasis.</title>
        <authorList>
            <person name="Hu X."/>
            <person name="Yang B."/>
            <person name="Yan X."/>
            <person name="Lin L."/>
            <person name="Zhao H."/>
            <person name="Zhou F."/>
            <person name="Su B."/>
            <person name="Chen J."/>
            <person name="Rui Y."/>
            <person name="Wang Q."/>
            <person name="Zheng L."/>
        </authorList>
    </citation>
    <scope>NUCLEOTIDE SEQUENCE [LARGE SCALE GENOMIC DNA]</scope>
    <source>
        <strain evidence="5 6">NFYY 23406</strain>
    </source>
</reference>
<evidence type="ECO:0000259" key="3">
    <source>
        <dbReference type="Pfam" id="PF18821"/>
    </source>
</evidence>
<dbReference type="RefSeq" id="WP_134244628.1">
    <property type="nucleotide sequence ID" value="NZ_SNTY01000033.1"/>
</dbReference>
<dbReference type="InterPro" id="IPR054462">
    <property type="entry name" value="TraI_M"/>
</dbReference>
<name>A0A4Y7XBB1_9GAMM</name>
<dbReference type="Pfam" id="PF18821">
    <property type="entry name" value="LPD7"/>
    <property type="match status" value="1"/>
</dbReference>
<feature type="region of interest" description="Disordered" evidence="1">
    <location>
        <begin position="257"/>
        <end position="298"/>
    </location>
</feature>
<evidence type="ECO:0000313" key="6">
    <source>
        <dbReference type="Proteomes" id="UP000297834"/>
    </source>
</evidence>
<dbReference type="InterPro" id="IPR005094">
    <property type="entry name" value="Endonuclease_MobA/VirD2"/>
</dbReference>
<dbReference type="NCBIfam" id="NF041893">
    <property type="entry name" value="TraI_MobP_relax"/>
    <property type="match status" value="1"/>
</dbReference>
<dbReference type="STRING" id="1120977.GCA_000619845_02860"/>
<proteinExistence type="predicted"/>
<accession>A0A4Y7XBB1</accession>
<organism evidence="5 6">
    <name type="scientific">Alkanindiges illinoisensis</name>
    <dbReference type="NCBI Taxonomy" id="197183"/>
    <lineage>
        <taxon>Bacteria</taxon>
        <taxon>Pseudomonadati</taxon>
        <taxon>Pseudomonadota</taxon>
        <taxon>Gammaproteobacteria</taxon>
        <taxon>Moraxellales</taxon>
        <taxon>Moraxellaceae</taxon>
        <taxon>Alkanindiges</taxon>
    </lineage>
</organism>